<feature type="domain" description="CxC6 like cysteine cluster associated with KDZ" evidence="2">
    <location>
        <begin position="34"/>
        <end position="98"/>
    </location>
</feature>
<accession>A0A8H7CPQ9</accession>
<evidence type="ECO:0000313" key="4">
    <source>
        <dbReference type="Proteomes" id="UP000620124"/>
    </source>
</evidence>
<sequence>MAGTGQPAWNHACNLCCSIFTDDNEVEYAIRSTVTDGITIGRPCCAVHDCLEPLPTVKRRFCTLHRELEKQCTVTTCDLNADRGFRTCTIPEHRRLESYHYLQGKAMFQLKHCLERLKISQTHDSLSSGSNNSSETCMTDDGDLMPDLIDASDSDNDSNTGEGPGADADEDIEIDASGIYDGKPEKGILDEAIPDESIPTSSSLARQ</sequence>
<dbReference type="OrthoDB" id="3055037at2759"/>
<name>A0A8H7CPQ9_9AGAR</name>
<feature type="compositionally biased region" description="Acidic residues" evidence="1">
    <location>
        <begin position="138"/>
        <end position="156"/>
    </location>
</feature>
<evidence type="ECO:0000256" key="1">
    <source>
        <dbReference type="SAM" id="MobiDB-lite"/>
    </source>
</evidence>
<protein>
    <recommendedName>
        <fullName evidence="2">CxC6 like cysteine cluster associated with KDZ domain-containing protein</fullName>
    </recommendedName>
</protein>
<feature type="compositionally biased region" description="Low complexity" evidence="1">
    <location>
        <begin position="125"/>
        <end position="134"/>
    </location>
</feature>
<dbReference type="EMBL" id="JACAZI010000016">
    <property type="protein sequence ID" value="KAF7343018.1"/>
    <property type="molecule type" value="Genomic_DNA"/>
</dbReference>
<dbReference type="Proteomes" id="UP000620124">
    <property type="component" value="Unassembled WGS sequence"/>
</dbReference>
<gene>
    <name evidence="3" type="ORF">MVEN_01732000</name>
</gene>
<organism evidence="3 4">
    <name type="scientific">Mycena venus</name>
    <dbReference type="NCBI Taxonomy" id="2733690"/>
    <lineage>
        <taxon>Eukaryota</taxon>
        <taxon>Fungi</taxon>
        <taxon>Dikarya</taxon>
        <taxon>Basidiomycota</taxon>
        <taxon>Agaricomycotina</taxon>
        <taxon>Agaricomycetes</taxon>
        <taxon>Agaricomycetidae</taxon>
        <taxon>Agaricales</taxon>
        <taxon>Marasmiineae</taxon>
        <taxon>Mycenaceae</taxon>
        <taxon>Mycena</taxon>
    </lineage>
</organism>
<keyword evidence="4" id="KW-1185">Reference proteome</keyword>
<comment type="caution">
    <text evidence="3">The sequence shown here is derived from an EMBL/GenBank/DDBJ whole genome shotgun (WGS) entry which is preliminary data.</text>
</comment>
<evidence type="ECO:0000313" key="3">
    <source>
        <dbReference type="EMBL" id="KAF7343018.1"/>
    </source>
</evidence>
<feature type="compositionally biased region" description="Polar residues" evidence="1">
    <location>
        <begin position="198"/>
        <end position="207"/>
    </location>
</feature>
<feature type="region of interest" description="Disordered" evidence="1">
    <location>
        <begin position="123"/>
        <end position="207"/>
    </location>
</feature>
<dbReference type="InterPro" id="IPR040898">
    <property type="entry name" value="CxC6"/>
</dbReference>
<reference evidence="3" key="1">
    <citation type="submission" date="2020-05" db="EMBL/GenBank/DDBJ databases">
        <title>Mycena genomes resolve the evolution of fungal bioluminescence.</title>
        <authorList>
            <person name="Tsai I.J."/>
        </authorList>
    </citation>
    <scope>NUCLEOTIDE SEQUENCE</scope>
    <source>
        <strain evidence="3">CCC161011</strain>
    </source>
</reference>
<dbReference type="AlphaFoldDB" id="A0A8H7CPQ9"/>
<dbReference type="Pfam" id="PF18721">
    <property type="entry name" value="CxC6"/>
    <property type="match status" value="1"/>
</dbReference>
<proteinExistence type="predicted"/>
<evidence type="ECO:0000259" key="2">
    <source>
        <dbReference type="Pfam" id="PF18721"/>
    </source>
</evidence>